<dbReference type="PANTHER" id="PTHR42794">
    <property type="entry name" value="HEMIN IMPORT ATP-BINDING PROTEIN HMUV"/>
    <property type="match status" value="1"/>
</dbReference>
<dbReference type="SUPFAM" id="SSF52540">
    <property type="entry name" value="P-loop containing nucleoside triphosphate hydrolases"/>
    <property type="match status" value="1"/>
</dbReference>
<evidence type="ECO:0000259" key="6">
    <source>
        <dbReference type="PROSITE" id="PS50893"/>
    </source>
</evidence>
<dbReference type="Pfam" id="PF00005">
    <property type="entry name" value="ABC_tran"/>
    <property type="match status" value="1"/>
</dbReference>
<evidence type="ECO:0000313" key="8">
    <source>
        <dbReference type="Proteomes" id="UP000649799"/>
    </source>
</evidence>
<dbReference type="PANTHER" id="PTHR42794:SF1">
    <property type="entry name" value="HEMIN IMPORT ATP-BINDING PROTEIN HMUV"/>
    <property type="match status" value="1"/>
</dbReference>
<comment type="caution">
    <text evidence="7">The sequence shown here is derived from an EMBL/GenBank/DDBJ whole genome shotgun (WGS) entry which is preliminary data.</text>
</comment>
<dbReference type="NCBIfam" id="NF010068">
    <property type="entry name" value="PRK13548.1"/>
    <property type="match status" value="1"/>
</dbReference>
<dbReference type="CDD" id="cd03214">
    <property type="entry name" value="ABC_Iron-Siderophores_B12_Hemin"/>
    <property type="match status" value="1"/>
</dbReference>
<dbReference type="InterPro" id="IPR017871">
    <property type="entry name" value="ABC_transporter-like_CS"/>
</dbReference>
<evidence type="ECO:0000256" key="3">
    <source>
        <dbReference type="ARBA" id="ARBA00022840"/>
    </source>
</evidence>
<sequence>MLEAKNIHFCINNKPIVDQVSIHLKPGEMTVLLGPNGAGKSTLFRLLSGELLCKQGMVRYNGLPISGLKPKELAHLRAVMPQHSTMTFPFQVIEVVMLGLMLSKKKYPSNTVEEVMKATHTWELKNQLYGNLSGGEKQRVQLARVLCQIWEIKSFPRYLLLDEPTSSMDIAQQHHILEIIGQLKHRNIGILAILHDLNLAANYADNAVLLKNGTVIKQGPIREVMTAENLQRNFDYPIHVETDGPAAPIYVSSLAPNKKSSYTTNFKFA</sequence>
<evidence type="ECO:0000256" key="5">
    <source>
        <dbReference type="ARBA" id="ARBA00037066"/>
    </source>
</evidence>
<dbReference type="InterPro" id="IPR027417">
    <property type="entry name" value="P-loop_NTPase"/>
</dbReference>
<dbReference type="RefSeq" id="WP_166149364.1">
    <property type="nucleotide sequence ID" value="NZ_JAANYN010000008.1"/>
</dbReference>
<dbReference type="PROSITE" id="PS00211">
    <property type="entry name" value="ABC_TRANSPORTER_1"/>
    <property type="match status" value="1"/>
</dbReference>
<protein>
    <submittedName>
        <fullName evidence="7">Heme ABC transporter ATP-binding protein</fullName>
    </submittedName>
</protein>
<reference evidence="7 8" key="1">
    <citation type="submission" date="2020-03" db="EMBL/GenBank/DDBJ databases">
        <title>Cyclobacterium plantarum sp. nov., a marine bacterium isolated from a coastal-marine wetland.</title>
        <authorList>
            <person name="Sanchez-Porro C."/>
            <person name="Ventosa A."/>
            <person name="Amoozegar M."/>
        </authorList>
    </citation>
    <scope>NUCLEOTIDE SEQUENCE [LARGE SCALE GENOMIC DNA]</scope>
    <source>
        <strain evidence="7 8">GBPx2</strain>
    </source>
</reference>
<evidence type="ECO:0000256" key="1">
    <source>
        <dbReference type="ARBA" id="ARBA00022448"/>
    </source>
</evidence>
<evidence type="ECO:0000256" key="2">
    <source>
        <dbReference type="ARBA" id="ARBA00022741"/>
    </source>
</evidence>
<keyword evidence="1" id="KW-0813">Transport</keyword>
<dbReference type="Gene3D" id="3.40.50.300">
    <property type="entry name" value="P-loop containing nucleotide triphosphate hydrolases"/>
    <property type="match status" value="1"/>
</dbReference>
<keyword evidence="8" id="KW-1185">Reference proteome</keyword>
<evidence type="ECO:0000313" key="7">
    <source>
        <dbReference type="EMBL" id="NHE58716.1"/>
    </source>
</evidence>
<keyword evidence="2" id="KW-0547">Nucleotide-binding</keyword>
<comment type="function">
    <text evidence="5">Part of the ABC transporter complex HmuTUV involved in hemin import. Responsible for energy coupling to the transport system.</text>
</comment>
<dbReference type="InterPro" id="IPR003593">
    <property type="entry name" value="AAA+_ATPase"/>
</dbReference>
<dbReference type="EMBL" id="JAANYN010000008">
    <property type="protein sequence ID" value="NHE58716.1"/>
    <property type="molecule type" value="Genomic_DNA"/>
</dbReference>
<evidence type="ECO:0000256" key="4">
    <source>
        <dbReference type="ARBA" id="ARBA00022967"/>
    </source>
</evidence>
<dbReference type="InterPro" id="IPR003439">
    <property type="entry name" value="ABC_transporter-like_ATP-bd"/>
</dbReference>
<dbReference type="Proteomes" id="UP000649799">
    <property type="component" value="Unassembled WGS sequence"/>
</dbReference>
<organism evidence="7 8">
    <name type="scientific">Cyclobacterium plantarum</name>
    <dbReference type="NCBI Taxonomy" id="2716263"/>
    <lineage>
        <taxon>Bacteria</taxon>
        <taxon>Pseudomonadati</taxon>
        <taxon>Bacteroidota</taxon>
        <taxon>Cytophagia</taxon>
        <taxon>Cytophagales</taxon>
        <taxon>Cyclobacteriaceae</taxon>
        <taxon>Cyclobacterium</taxon>
    </lineage>
</organism>
<gene>
    <name evidence="7" type="ORF">G9Q97_18045</name>
</gene>
<name>A0ABX0HA45_9BACT</name>
<dbReference type="PROSITE" id="PS50893">
    <property type="entry name" value="ABC_TRANSPORTER_2"/>
    <property type="match status" value="1"/>
</dbReference>
<proteinExistence type="predicted"/>
<keyword evidence="3 7" id="KW-0067">ATP-binding</keyword>
<keyword evidence="4" id="KW-1278">Translocase</keyword>
<accession>A0ABX0HA45</accession>
<dbReference type="SMART" id="SM00382">
    <property type="entry name" value="AAA"/>
    <property type="match status" value="1"/>
</dbReference>
<feature type="domain" description="ABC transporter" evidence="6">
    <location>
        <begin position="2"/>
        <end position="237"/>
    </location>
</feature>
<dbReference type="GO" id="GO:0005524">
    <property type="term" value="F:ATP binding"/>
    <property type="evidence" value="ECO:0007669"/>
    <property type="project" value="UniProtKB-KW"/>
</dbReference>